<feature type="non-terminal residue" evidence="1">
    <location>
        <position position="1"/>
    </location>
</feature>
<sequence>TSVAVHQYRYQHVGPWTQHADPSRRPWVSASTHISTFVLGLSTLTLPVDCLCDFGPRGLSVQYAQDVCGCPSAHTGSPWVSASTHRTIVAASMAVHQYTYQHAGPCTQHAGPSRGQFGTHKTSVGIRQHTQDVRGCLYVSVCVRQHTQDVRGCPSFSTPRKSVAVRQHTQDVRGCPCVSVCVRRHTRDVRGCPSVHISAHWSFPWTVRHTHRTSVAVRVCTVSIHGTSVAVRVCPCVSVSIHGTTLTLPVDCSGDFGPRGLSIQYTQDVRGCPLVHISARFTHGTPLWLSVCVRVWPCVSVSTHRTSVAVHQYTYQHAGPWTQHAGPSRGQFGTYITSVCVHQHTQNVRGCPCVSVNTHRMFVAVRVCPSAYTGRSWLSVCVRQHTQDVRVCGCPSVHISARWSLDSARWPFPWTVRVIWAHVACLFSTHRTSVGVRQHTQEDVRGCPCVSVCVRQHTQDIRGCPSVHISARWSLDSAR</sequence>
<evidence type="ECO:0000313" key="2">
    <source>
        <dbReference type="Proteomes" id="UP000694005"/>
    </source>
</evidence>
<protein>
    <submittedName>
        <fullName evidence="1">Uncharacterized protein</fullName>
    </submittedName>
</protein>
<feature type="non-terminal residue" evidence="1">
    <location>
        <position position="479"/>
    </location>
</feature>
<name>A0A8D9DF87_BRACM</name>
<dbReference type="Gramene" id="A05p27710.2_BraZ1">
    <property type="protein sequence ID" value="A05p27710.2_BraZ1.CDS"/>
    <property type="gene ID" value="A05g27710.2_BraZ1"/>
</dbReference>
<reference evidence="1 2" key="1">
    <citation type="submission" date="2021-07" db="EMBL/GenBank/DDBJ databases">
        <authorList>
            <consortium name="Genoscope - CEA"/>
            <person name="William W."/>
        </authorList>
    </citation>
    <scope>NUCLEOTIDE SEQUENCE [LARGE SCALE GENOMIC DNA]</scope>
</reference>
<gene>
    <name evidence="1" type="ORF">BRAPAZ1V2_A05P27710.2</name>
</gene>
<dbReference type="AlphaFoldDB" id="A0A8D9DF87"/>
<accession>A0A8D9DF87</accession>
<organism evidence="1 2">
    <name type="scientific">Brassica campestris</name>
    <name type="common">Field mustard</name>
    <dbReference type="NCBI Taxonomy" id="3711"/>
    <lineage>
        <taxon>Eukaryota</taxon>
        <taxon>Viridiplantae</taxon>
        <taxon>Streptophyta</taxon>
        <taxon>Embryophyta</taxon>
        <taxon>Tracheophyta</taxon>
        <taxon>Spermatophyta</taxon>
        <taxon>Magnoliopsida</taxon>
        <taxon>eudicotyledons</taxon>
        <taxon>Gunneridae</taxon>
        <taxon>Pentapetalae</taxon>
        <taxon>rosids</taxon>
        <taxon>malvids</taxon>
        <taxon>Brassicales</taxon>
        <taxon>Brassicaceae</taxon>
        <taxon>Brassiceae</taxon>
        <taxon>Brassica</taxon>
    </lineage>
</organism>
<dbReference type="EMBL" id="LS974621">
    <property type="protein sequence ID" value="CAG7876250.1"/>
    <property type="molecule type" value="Genomic_DNA"/>
</dbReference>
<proteinExistence type="predicted"/>
<evidence type="ECO:0000313" key="1">
    <source>
        <dbReference type="EMBL" id="CAG7876250.1"/>
    </source>
</evidence>
<dbReference type="Proteomes" id="UP000694005">
    <property type="component" value="Chromosome A05"/>
</dbReference>